<dbReference type="AlphaFoldDB" id="A0A3M0HS60"/>
<gene>
    <name evidence="3" type="ORF">CTZ28_45755</name>
</gene>
<dbReference type="GO" id="GO:0008270">
    <property type="term" value="F:zinc ion binding"/>
    <property type="evidence" value="ECO:0007669"/>
    <property type="project" value="InterPro"/>
</dbReference>
<feature type="active site" description="Proton donor" evidence="1">
    <location>
        <position position="84"/>
    </location>
</feature>
<reference evidence="3 4" key="1">
    <citation type="submission" date="2017-11" db="EMBL/GenBank/DDBJ databases">
        <title>Draft genome of actinobacteria isolated from guarana (Paullinia cupana (Mart.) Ducke.</title>
        <authorList>
            <person name="Siqueira K.A."/>
            <person name="Liotti R.G."/>
            <person name="Mendes T.A.O."/>
            <person name="Soares M.A."/>
        </authorList>
    </citation>
    <scope>NUCLEOTIDE SEQUENCE [LARGE SCALE GENOMIC DNA]</scope>
    <source>
        <strain evidence="3 4">193</strain>
    </source>
</reference>
<dbReference type="RefSeq" id="WP_121895921.1">
    <property type="nucleotide sequence ID" value="NZ_PENI01000071.1"/>
</dbReference>
<dbReference type="PANTHER" id="PTHR30304">
    <property type="entry name" value="D-TAGATOSE-1,6-BISPHOSPHATE ALDOLASE"/>
    <property type="match status" value="1"/>
</dbReference>
<organism evidence="3 4">
    <name type="scientific">Streptomyces shenzhenensis</name>
    <dbReference type="NCBI Taxonomy" id="943815"/>
    <lineage>
        <taxon>Bacteria</taxon>
        <taxon>Bacillati</taxon>
        <taxon>Actinomycetota</taxon>
        <taxon>Actinomycetes</taxon>
        <taxon>Kitasatosporales</taxon>
        <taxon>Streptomycetaceae</taxon>
        <taxon>Streptomyces</taxon>
    </lineage>
</organism>
<dbReference type="Pfam" id="PF01116">
    <property type="entry name" value="F_bP_aldolase"/>
    <property type="match status" value="1"/>
</dbReference>
<dbReference type="InterPro" id="IPR000771">
    <property type="entry name" value="FBA_II"/>
</dbReference>
<sequence>MSLVPTGELVARAAAEHSCVAAFNVITLEHAEGIVAGAEAAGRPVILQISENAVRYHGGRLAPLALAASSVARTATVDVALHLDHVTDIDLLHQAADTGFSSVMFDAGALPYTENLAATASAARWAHGAGLWIEAELGYVGGKPDSPASAHADGVRTDPAEAADYVARTGVDALAVAVGSSHAMIERSATLDHALIARLREAVPVPLVLHGSSGVPHAELRAAVLAGMIKINIGTALNISLTHTVRDVLRREPALTDPRKYLGPARDAVATTVRDVLTVLAA</sequence>
<dbReference type="Gene3D" id="3.20.20.70">
    <property type="entry name" value="Aldolase class I"/>
    <property type="match status" value="1"/>
</dbReference>
<keyword evidence="2" id="KW-0862">Zinc</keyword>
<accession>A0A3M0HS60</accession>
<dbReference type="GO" id="GO:0005975">
    <property type="term" value="P:carbohydrate metabolic process"/>
    <property type="evidence" value="ECO:0007669"/>
    <property type="project" value="InterPro"/>
</dbReference>
<dbReference type="SUPFAM" id="SSF51569">
    <property type="entry name" value="Aldolase"/>
    <property type="match status" value="1"/>
</dbReference>
<dbReference type="CDD" id="cd00947">
    <property type="entry name" value="TBP_aldolase_IIB"/>
    <property type="match status" value="1"/>
</dbReference>
<dbReference type="PANTHER" id="PTHR30304:SF0">
    <property type="entry name" value="D-TAGATOSE-1,6-BISPHOSPHATE ALDOLASE SUBUNIT GATY-RELATED"/>
    <property type="match status" value="1"/>
</dbReference>
<protein>
    <submittedName>
        <fullName evidence="3">Fructose-bisphosphate aldolase</fullName>
    </submittedName>
</protein>
<dbReference type="OrthoDB" id="9803995at2"/>
<dbReference type="NCBIfam" id="TIGR00167">
    <property type="entry name" value="cbbA"/>
    <property type="match status" value="1"/>
</dbReference>
<dbReference type="Proteomes" id="UP000270471">
    <property type="component" value="Unassembled WGS sequence"/>
</dbReference>
<feature type="binding site" evidence="2">
    <location>
        <position position="136"/>
    </location>
    <ligand>
        <name>Zn(2+)</name>
        <dbReference type="ChEBI" id="CHEBI:29105"/>
        <label>2</label>
    </ligand>
</feature>
<keyword evidence="2" id="KW-0479">Metal-binding</keyword>
<dbReference type="InterPro" id="IPR013785">
    <property type="entry name" value="Aldolase_TIM"/>
</dbReference>
<evidence type="ECO:0000256" key="1">
    <source>
        <dbReference type="PIRSR" id="PIRSR001359-1"/>
    </source>
</evidence>
<feature type="binding site" evidence="2">
    <location>
        <position position="106"/>
    </location>
    <ligand>
        <name>Zn(2+)</name>
        <dbReference type="ChEBI" id="CHEBI:29105"/>
        <label>2</label>
    </ligand>
</feature>
<dbReference type="EMBL" id="PENI01000071">
    <property type="protein sequence ID" value="RMB79414.1"/>
    <property type="molecule type" value="Genomic_DNA"/>
</dbReference>
<comment type="caution">
    <text evidence="3">The sequence shown here is derived from an EMBL/GenBank/DDBJ whole genome shotgun (WGS) entry which is preliminary data.</text>
</comment>
<evidence type="ECO:0000256" key="2">
    <source>
        <dbReference type="PIRSR" id="PIRSR001359-3"/>
    </source>
</evidence>
<evidence type="ECO:0000313" key="4">
    <source>
        <dbReference type="Proteomes" id="UP000270471"/>
    </source>
</evidence>
<dbReference type="InterPro" id="IPR050246">
    <property type="entry name" value="Class_II_FBP_aldolase"/>
</dbReference>
<proteinExistence type="predicted"/>
<feature type="binding site" evidence="2">
    <location>
        <position position="182"/>
    </location>
    <ligand>
        <name>Zn(2+)</name>
        <dbReference type="ChEBI" id="CHEBI:29105"/>
        <label>1</label>
        <note>catalytic</note>
    </ligand>
</feature>
<name>A0A3M0HS60_9ACTN</name>
<feature type="binding site" evidence="2">
    <location>
        <position position="210"/>
    </location>
    <ligand>
        <name>Zn(2+)</name>
        <dbReference type="ChEBI" id="CHEBI:29105"/>
        <label>1</label>
        <note>catalytic</note>
    </ligand>
</feature>
<keyword evidence="4" id="KW-1185">Reference proteome</keyword>
<comment type="cofactor">
    <cofactor evidence="2">
        <name>Zn(2+)</name>
        <dbReference type="ChEBI" id="CHEBI:29105"/>
    </cofactor>
    <text evidence="2">Binds 2 Zn(2+) ions per subunit. One is catalytic and the other provides a structural contribution.</text>
</comment>
<dbReference type="PIRSF" id="PIRSF001359">
    <property type="entry name" value="F_bP_aldolase_II"/>
    <property type="match status" value="1"/>
</dbReference>
<evidence type="ECO:0000313" key="3">
    <source>
        <dbReference type="EMBL" id="RMB79414.1"/>
    </source>
</evidence>
<dbReference type="GO" id="GO:0016832">
    <property type="term" value="F:aldehyde-lyase activity"/>
    <property type="evidence" value="ECO:0007669"/>
    <property type="project" value="InterPro"/>
</dbReference>
<feature type="binding site" evidence="2">
    <location>
        <position position="85"/>
    </location>
    <ligand>
        <name>Zn(2+)</name>
        <dbReference type="ChEBI" id="CHEBI:29105"/>
        <label>1</label>
        <note>catalytic</note>
    </ligand>
</feature>